<dbReference type="Pfam" id="PF02518">
    <property type="entry name" value="HATPase_c"/>
    <property type="match status" value="1"/>
</dbReference>
<dbReference type="InterPro" id="IPR000014">
    <property type="entry name" value="PAS"/>
</dbReference>
<dbReference type="PROSITE" id="PS50109">
    <property type="entry name" value="HIS_KIN"/>
    <property type="match status" value="1"/>
</dbReference>
<evidence type="ECO:0000259" key="6">
    <source>
        <dbReference type="PROSITE" id="PS50110"/>
    </source>
</evidence>
<dbReference type="SUPFAM" id="SSF52172">
    <property type="entry name" value="CheY-like"/>
    <property type="match status" value="2"/>
</dbReference>
<dbReference type="InterPro" id="IPR036890">
    <property type="entry name" value="HATPase_C_sf"/>
</dbReference>
<comment type="caution">
    <text evidence="9">The sequence shown here is derived from an EMBL/GenBank/DDBJ whole genome shotgun (WGS) entry which is preliminary data.</text>
</comment>
<evidence type="ECO:0000256" key="4">
    <source>
        <dbReference type="PROSITE-ProRule" id="PRU00169"/>
    </source>
</evidence>
<proteinExistence type="predicted"/>
<comment type="catalytic activity">
    <reaction evidence="1">
        <text>ATP + protein L-histidine = ADP + protein N-phospho-L-histidine.</text>
        <dbReference type="EC" id="2.7.13.3"/>
    </reaction>
</comment>
<dbReference type="NCBIfam" id="TIGR00229">
    <property type="entry name" value="sensory_box"/>
    <property type="match status" value="2"/>
</dbReference>
<sequence>MSEAHPLRSERVVIFASMGRDSVVARSILAEAGIEGEIYRDLPALTRAIADGAGAALVTDEAIRHGDLQALVAWLDDQPAWSDFPFVLLTVRGGGTERNPAAQRLAGLLGNVTFLERPFHPMTLISTVSTALRGRRRQYEARARLEEVREGEDRLRLALQAGRLGSWELDLDTMTLTSSERCKANFGLSPDTSLSYAEMLEQVHPADRTRIQDSVAHAVATGADYAAENRVIWPDGTIHWVELMARVVFGRDGCAHRMVGVSLDITDRKAADAERDRVNELLEQRVAERTTDVERLSLERQRLVSTVEASSDFIGVAALDGSLLYINRAGRHMVGLTDRDSVTDTAILDYLLPQDRARFADEIMPAAMRDGRWAGEFQFCHLDTGKPIEVHLDFFLIRDPATGQPVNFATVTRDLREPKRVEEQLRQSQKMEAIGQLTGGVAHDFNNLLMAVVGNLDLLRRHMPQNPKLLRFIDGAMQGAQRGAALTQRLLAFARRQDLQPQPVDVVQLVQGMTNLLTRSIGPMIELRLEAAPRMPPAQVDPNQLELALLNLAVNARDAMPDGGKLTIALDHSDESRFLHGEVMPGTYVVLRVSDTGAGMDEATLSRAMEPFFSTKGIGKGTGLGLAMVHGLAVQSNGTLRLRSSPGEGTTAEIWLPTSAIPVRQAEPQPTAVAKAGPATILVVDDDALISMSTTAMLEDLGHVALEASSGAKALKILSGETRVDLVLTDYAMPGMTGADLALRIRKSHPGLPVLLATGYADLPDGLNIDLPRLGKPYTQRQLATQIAKLLHHMEEEGSRSAPSG</sequence>
<dbReference type="SUPFAM" id="SSF55874">
    <property type="entry name" value="ATPase domain of HSP90 chaperone/DNA topoisomerase II/histidine kinase"/>
    <property type="match status" value="1"/>
</dbReference>
<dbReference type="CDD" id="cd00130">
    <property type="entry name" value="PAS"/>
    <property type="match status" value="2"/>
</dbReference>
<feature type="domain" description="PAC" evidence="8">
    <location>
        <begin position="225"/>
        <end position="277"/>
    </location>
</feature>
<dbReference type="PANTHER" id="PTHR43065:SF42">
    <property type="entry name" value="TWO-COMPONENT SENSOR PPRA"/>
    <property type="match status" value="1"/>
</dbReference>
<dbReference type="InterPro" id="IPR035965">
    <property type="entry name" value="PAS-like_dom_sf"/>
</dbReference>
<dbReference type="InterPro" id="IPR005467">
    <property type="entry name" value="His_kinase_dom"/>
</dbReference>
<dbReference type="InterPro" id="IPR003594">
    <property type="entry name" value="HATPase_dom"/>
</dbReference>
<evidence type="ECO:0000313" key="9">
    <source>
        <dbReference type="EMBL" id="GEO37998.1"/>
    </source>
</evidence>
<dbReference type="GO" id="GO:0000155">
    <property type="term" value="F:phosphorelay sensor kinase activity"/>
    <property type="evidence" value="ECO:0007669"/>
    <property type="project" value="InterPro"/>
</dbReference>
<dbReference type="PROSITE" id="PS50110">
    <property type="entry name" value="RESPONSE_REGULATORY"/>
    <property type="match status" value="1"/>
</dbReference>
<dbReference type="SUPFAM" id="SSF47384">
    <property type="entry name" value="Homodimeric domain of signal transducing histidine kinase"/>
    <property type="match status" value="1"/>
</dbReference>
<evidence type="ECO:0000259" key="8">
    <source>
        <dbReference type="PROSITE" id="PS50113"/>
    </source>
</evidence>
<dbReference type="Proteomes" id="UP000321523">
    <property type="component" value="Unassembled WGS sequence"/>
</dbReference>
<name>A0A512DNH0_9PROT</name>
<dbReference type="Pfam" id="PF00512">
    <property type="entry name" value="HisKA"/>
    <property type="match status" value="1"/>
</dbReference>
<dbReference type="SMART" id="SM00448">
    <property type="entry name" value="REC"/>
    <property type="match status" value="1"/>
</dbReference>
<dbReference type="InterPro" id="IPR001789">
    <property type="entry name" value="Sig_transdc_resp-reg_receiver"/>
</dbReference>
<dbReference type="SMART" id="SM00086">
    <property type="entry name" value="PAC"/>
    <property type="match status" value="2"/>
</dbReference>
<dbReference type="Gene3D" id="1.10.287.130">
    <property type="match status" value="1"/>
</dbReference>
<organism evidence="9 10">
    <name type="scientific">Skermanella aerolata</name>
    <dbReference type="NCBI Taxonomy" id="393310"/>
    <lineage>
        <taxon>Bacteria</taxon>
        <taxon>Pseudomonadati</taxon>
        <taxon>Pseudomonadota</taxon>
        <taxon>Alphaproteobacteria</taxon>
        <taxon>Rhodospirillales</taxon>
        <taxon>Azospirillaceae</taxon>
        <taxon>Skermanella</taxon>
    </lineage>
</organism>
<dbReference type="PRINTS" id="PR00344">
    <property type="entry name" value="BCTRLSENSOR"/>
</dbReference>
<dbReference type="InterPro" id="IPR004358">
    <property type="entry name" value="Sig_transdc_His_kin-like_C"/>
</dbReference>
<dbReference type="Pfam" id="PF00072">
    <property type="entry name" value="Response_reg"/>
    <property type="match status" value="1"/>
</dbReference>
<dbReference type="InterPro" id="IPR036097">
    <property type="entry name" value="HisK_dim/P_sf"/>
</dbReference>
<feature type="domain" description="PAS" evidence="7">
    <location>
        <begin position="151"/>
        <end position="222"/>
    </location>
</feature>
<evidence type="ECO:0000313" key="10">
    <source>
        <dbReference type="Proteomes" id="UP000321523"/>
    </source>
</evidence>
<feature type="domain" description="Response regulatory" evidence="6">
    <location>
        <begin position="680"/>
        <end position="791"/>
    </location>
</feature>
<dbReference type="SMART" id="SM00387">
    <property type="entry name" value="HATPase_c"/>
    <property type="match status" value="1"/>
</dbReference>
<evidence type="ECO:0000259" key="7">
    <source>
        <dbReference type="PROSITE" id="PS50112"/>
    </source>
</evidence>
<keyword evidence="3 4" id="KW-0597">Phosphoprotein</keyword>
<dbReference type="PROSITE" id="PS50112">
    <property type="entry name" value="PAS"/>
    <property type="match status" value="2"/>
</dbReference>
<evidence type="ECO:0000259" key="5">
    <source>
        <dbReference type="PROSITE" id="PS50109"/>
    </source>
</evidence>
<dbReference type="InterPro" id="IPR011006">
    <property type="entry name" value="CheY-like_superfamily"/>
</dbReference>
<dbReference type="EC" id="2.7.13.3" evidence="2"/>
<dbReference type="Gene3D" id="3.40.50.2300">
    <property type="match status" value="1"/>
</dbReference>
<feature type="modified residue" description="4-aspartylphosphate" evidence="4">
    <location>
        <position position="730"/>
    </location>
</feature>
<dbReference type="SMART" id="SM00388">
    <property type="entry name" value="HisKA"/>
    <property type="match status" value="1"/>
</dbReference>
<protein>
    <recommendedName>
        <fullName evidence="2">histidine kinase</fullName>
        <ecNumber evidence="2">2.7.13.3</ecNumber>
    </recommendedName>
</protein>
<dbReference type="InterPro" id="IPR000700">
    <property type="entry name" value="PAS-assoc_C"/>
</dbReference>
<dbReference type="PROSITE" id="PS50113">
    <property type="entry name" value="PAC"/>
    <property type="match status" value="1"/>
</dbReference>
<evidence type="ECO:0000256" key="3">
    <source>
        <dbReference type="ARBA" id="ARBA00022553"/>
    </source>
</evidence>
<dbReference type="Gene3D" id="2.10.70.100">
    <property type="match status" value="1"/>
</dbReference>
<dbReference type="SUPFAM" id="SSF55785">
    <property type="entry name" value="PYP-like sensor domain (PAS domain)"/>
    <property type="match status" value="2"/>
</dbReference>
<dbReference type="InterPro" id="IPR001610">
    <property type="entry name" value="PAC"/>
</dbReference>
<feature type="domain" description="Histidine kinase" evidence="5">
    <location>
        <begin position="440"/>
        <end position="660"/>
    </location>
</feature>
<dbReference type="Gene3D" id="3.30.450.20">
    <property type="entry name" value="PAS domain"/>
    <property type="match status" value="2"/>
</dbReference>
<dbReference type="InterPro" id="IPR013655">
    <property type="entry name" value="PAS_fold_3"/>
</dbReference>
<gene>
    <name evidence="9" type="ORF">SAE02_21460</name>
</gene>
<dbReference type="EMBL" id="BJYZ01000008">
    <property type="protein sequence ID" value="GEO37998.1"/>
    <property type="molecule type" value="Genomic_DNA"/>
</dbReference>
<dbReference type="Pfam" id="PF08447">
    <property type="entry name" value="PAS_3"/>
    <property type="match status" value="1"/>
</dbReference>
<dbReference type="InterPro" id="IPR003661">
    <property type="entry name" value="HisK_dim/P_dom"/>
</dbReference>
<evidence type="ECO:0000256" key="1">
    <source>
        <dbReference type="ARBA" id="ARBA00000085"/>
    </source>
</evidence>
<feature type="domain" description="PAS" evidence="7">
    <location>
        <begin position="299"/>
        <end position="371"/>
    </location>
</feature>
<dbReference type="RefSeq" id="WP_052831491.1">
    <property type="nucleotide sequence ID" value="NZ_BJYZ01000008.1"/>
</dbReference>
<reference evidence="9 10" key="1">
    <citation type="submission" date="2019-07" db="EMBL/GenBank/DDBJ databases">
        <title>Whole genome shotgun sequence of Skermanella aerolata NBRC 106429.</title>
        <authorList>
            <person name="Hosoyama A."/>
            <person name="Uohara A."/>
            <person name="Ohji S."/>
            <person name="Ichikawa N."/>
        </authorList>
    </citation>
    <scope>NUCLEOTIDE SEQUENCE [LARGE SCALE GENOMIC DNA]</scope>
    <source>
        <strain evidence="9 10">NBRC 106429</strain>
    </source>
</reference>
<keyword evidence="10" id="KW-1185">Reference proteome</keyword>
<dbReference type="Gene3D" id="3.30.565.10">
    <property type="entry name" value="Histidine kinase-like ATPase, C-terminal domain"/>
    <property type="match status" value="1"/>
</dbReference>
<accession>A0A512DNH0</accession>
<dbReference type="OrthoDB" id="9796100at2"/>
<dbReference type="PANTHER" id="PTHR43065">
    <property type="entry name" value="SENSOR HISTIDINE KINASE"/>
    <property type="match status" value="1"/>
</dbReference>
<dbReference type="AlphaFoldDB" id="A0A512DNH0"/>
<evidence type="ECO:0000256" key="2">
    <source>
        <dbReference type="ARBA" id="ARBA00012438"/>
    </source>
</evidence>
<dbReference type="SMART" id="SM00091">
    <property type="entry name" value="PAS"/>
    <property type="match status" value="2"/>
</dbReference>